<dbReference type="VEuPathDB" id="AmoebaDB:EIN_406290"/>
<dbReference type="InterPro" id="IPR004403">
    <property type="entry name" value="Peptide_chain-rel_eRF1/aRF1"/>
</dbReference>
<dbReference type="KEGG" id="eiv:EIN_406290"/>
<proteinExistence type="inferred from homology"/>
<dbReference type="InterPro" id="IPR005141">
    <property type="entry name" value="eRF1_2"/>
</dbReference>
<dbReference type="SMART" id="SM01194">
    <property type="entry name" value="eRF1_1"/>
    <property type="match status" value="1"/>
</dbReference>
<dbReference type="SUPFAM" id="SSF55315">
    <property type="entry name" value="L30e-like"/>
    <property type="match status" value="1"/>
</dbReference>
<dbReference type="RefSeq" id="XP_004256936.1">
    <property type="nucleotide sequence ID" value="XM_004256888.1"/>
</dbReference>
<feature type="domain" description="eRF1/Pelota-like N-terminal" evidence="7">
    <location>
        <begin position="14"/>
        <end position="149"/>
    </location>
</feature>
<keyword evidence="9" id="KW-1185">Reference proteome</keyword>
<dbReference type="Proteomes" id="UP000014680">
    <property type="component" value="Unassembled WGS sequence"/>
</dbReference>
<protein>
    <recommendedName>
        <fullName evidence="4">Eukaryotic peptide chain release factor subunit 1</fullName>
    </recommendedName>
</protein>
<dbReference type="Pfam" id="PF03463">
    <property type="entry name" value="eRF1_1"/>
    <property type="match status" value="1"/>
</dbReference>
<dbReference type="PANTHER" id="PTHR10113">
    <property type="entry name" value="PEPTIDE CHAIN RELEASE FACTOR SUBUNIT 1"/>
    <property type="match status" value="1"/>
</dbReference>
<dbReference type="GO" id="GO:0005737">
    <property type="term" value="C:cytoplasm"/>
    <property type="evidence" value="ECO:0007669"/>
    <property type="project" value="UniProtKB-SubCell"/>
</dbReference>
<evidence type="ECO:0000256" key="3">
    <source>
        <dbReference type="ARBA" id="ARBA00011520"/>
    </source>
</evidence>
<reference evidence="8 9" key="1">
    <citation type="submission" date="2012-10" db="EMBL/GenBank/DDBJ databases">
        <authorList>
            <person name="Zafar N."/>
            <person name="Inman J."/>
            <person name="Hall N."/>
            <person name="Lorenzi H."/>
            <person name="Caler E."/>
        </authorList>
    </citation>
    <scope>NUCLEOTIDE SEQUENCE [LARGE SCALE GENOMIC DNA]</scope>
    <source>
        <strain evidence="8 9">IP1</strain>
    </source>
</reference>
<evidence type="ECO:0000256" key="4">
    <source>
        <dbReference type="ARBA" id="ARBA00013382"/>
    </source>
</evidence>
<dbReference type="SUPFAM" id="SSF55481">
    <property type="entry name" value="N-terminal domain of eukaryotic peptide chain release factor subunit 1, ERF1"/>
    <property type="match status" value="1"/>
</dbReference>
<dbReference type="Pfam" id="PF03464">
    <property type="entry name" value="eRF1_2"/>
    <property type="match status" value="1"/>
</dbReference>
<dbReference type="InterPro" id="IPR042226">
    <property type="entry name" value="eFR1_2_sf"/>
</dbReference>
<dbReference type="NCBIfam" id="TIGR03676">
    <property type="entry name" value="aRF1_eRF1"/>
    <property type="match status" value="1"/>
</dbReference>
<dbReference type="FunFam" id="3.30.1330.30:FF:000032">
    <property type="entry name" value="Eukaryotic peptide chain release factor subunit 1"/>
    <property type="match status" value="1"/>
</dbReference>
<keyword evidence="5" id="KW-0963">Cytoplasm</keyword>
<dbReference type="InterPro" id="IPR029064">
    <property type="entry name" value="Ribosomal_eL30-like_sf"/>
</dbReference>
<dbReference type="OMA" id="GPGTEKM"/>
<evidence type="ECO:0000256" key="1">
    <source>
        <dbReference type="ARBA" id="ARBA00004496"/>
    </source>
</evidence>
<gene>
    <name evidence="8" type="ORF">EIN_406290</name>
</gene>
<dbReference type="EMBL" id="KB206537">
    <property type="protein sequence ID" value="ELP90165.1"/>
    <property type="molecule type" value="Genomic_DNA"/>
</dbReference>
<evidence type="ECO:0000256" key="5">
    <source>
        <dbReference type="ARBA" id="ARBA00022490"/>
    </source>
</evidence>
<dbReference type="InterPro" id="IPR005142">
    <property type="entry name" value="eRF1_3"/>
</dbReference>
<dbReference type="AlphaFoldDB" id="A0A0A1U767"/>
<dbReference type="InterPro" id="IPR024049">
    <property type="entry name" value="eRF1_1_sf"/>
</dbReference>
<dbReference type="Gene3D" id="3.30.420.60">
    <property type="entry name" value="eRF1 domain 2"/>
    <property type="match status" value="1"/>
</dbReference>
<dbReference type="Gene3D" id="3.30.1330.30">
    <property type="match status" value="1"/>
</dbReference>
<comment type="similarity">
    <text evidence="2">Belongs to the eukaryotic release factor 1 family.</text>
</comment>
<name>A0A0A1U767_ENTIV</name>
<evidence type="ECO:0000256" key="6">
    <source>
        <dbReference type="ARBA" id="ARBA00022917"/>
    </source>
</evidence>
<dbReference type="InterPro" id="IPR005140">
    <property type="entry name" value="eRF1_Pelota-like_N"/>
</dbReference>
<dbReference type="Gene3D" id="3.30.960.10">
    <property type="entry name" value="eRF1 domain 1"/>
    <property type="match status" value="1"/>
</dbReference>
<evidence type="ECO:0000313" key="9">
    <source>
        <dbReference type="Proteomes" id="UP000014680"/>
    </source>
</evidence>
<comment type="subcellular location">
    <subcellularLocation>
        <location evidence="1">Cytoplasm</location>
    </subcellularLocation>
</comment>
<evidence type="ECO:0000256" key="2">
    <source>
        <dbReference type="ARBA" id="ARBA00005326"/>
    </source>
</evidence>
<dbReference type="GeneID" id="14888962"/>
<sequence>MAILGKTVKVKEEELTEDEQIKVFQTKRLVKNLEAARGDGTSMITVIMKPEEQISKMMQKLVEEYGTATNIKSRVNRQSVLTAITSTQNRLKLHHIVPPNGLVIYCGSVYTEKGEKLVCIDLEPPKPINTSTYLCDNRFHTEAITDLMQNDDKYGFIVMDGNGTLFGTLQGNTRSVLQKITVELPKKHGRGGQSSVRFARLRLEKRHNYVRRVGELAVENFITDDHPNVSGLILAGIADFKTVLNKSMMFDPRLQAIVLNIVDVSYGGLNGFNQAIELSAETLRNVRFVAEKDLINEFMDNIKMDTGKFVFGMQETIKALEMGAVERLIVWENLKSIRTELINPNTDEKKVIYTQKESDVAEGGIMKDAETGVDMKFVAQEAFVDWISEHYKDFGTRLEFVTDNTQEGAQFVKGFSGIGGILRYKLDMEQLDENFNTGDEIVEENEDDDDIFGDEADRFHEIDDEFGL</sequence>
<dbReference type="OrthoDB" id="10254527at2759"/>
<dbReference type="Pfam" id="PF03465">
    <property type="entry name" value="eRF1_3"/>
    <property type="match status" value="1"/>
</dbReference>
<evidence type="ECO:0000313" key="8">
    <source>
        <dbReference type="EMBL" id="ELP90165.1"/>
    </source>
</evidence>
<organism evidence="8 9">
    <name type="scientific">Entamoeba invadens IP1</name>
    <dbReference type="NCBI Taxonomy" id="370355"/>
    <lineage>
        <taxon>Eukaryota</taxon>
        <taxon>Amoebozoa</taxon>
        <taxon>Evosea</taxon>
        <taxon>Archamoebae</taxon>
        <taxon>Mastigamoebida</taxon>
        <taxon>Entamoebidae</taxon>
        <taxon>Entamoeba</taxon>
    </lineage>
</organism>
<accession>A0A0A1U767</accession>
<dbReference type="FunFam" id="3.30.420.60:FF:000003">
    <property type="entry name" value="Peptide chain release factor subunit 1"/>
    <property type="match status" value="1"/>
</dbReference>
<evidence type="ECO:0000259" key="7">
    <source>
        <dbReference type="SMART" id="SM01194"/>
    </source>
</evidence>
<comment type="subunit">
    <text evidence="3">Heterodimer of two subunits, one of which binds GTP.</text>
</comment>
<keyword evidence="6" id="KW-0648">Protein biosynthesis</keyword>
<dbReference type="GO" id="GO:0003747">
    <property type="term" value="F:translation release factor activity"/>
    <property type="evidence" value="ECO:0007669"/>
    <property type="project" value="InterPro"/>
</dbReference>
<dbReference type="SUPFAM" id="SSF53137">
    <property type="entry name" value="Translational machinery components"/>
    <property type="match status" value="1"/>
</dbReference>